<feature type="compositionally biased region" description="Low complexity" evidence="1">
    <location>
        <begin position="155"/>
        <end position="195"/>
    </location>
</feature>
<evidence type="ECO:0000256" key="1">
    <source>
        <dbReference type="SAM" id="MobiDB-lite"/>
    </source>
</evidence>
<name>A0AAU7GCW7_9MICO</name>
<keyword evidence="2" id="KW-0812">Transmembrane</keyword>
<sequence length="705" mass="73117">MKKLLTVLTALAMTFGTVVVTAPAAVAETAPTESTTQNADGLYTCTWNGIVLSTLANTSANCQAQYAAAQDNLSNPNWKANPGLGSSVASQKNADGTLLERYNGFTIYDSVPSHAVGFATITVLDNIRNAANQNKELSTVANFVAPNLPDASKGTPVAPTVEPAAPAPSQSAPQPMKAPQVRVAAPAAQAAPDAASETNKYCYTDDAAVTTCEAYPTDAWGSKTGSSFPAASRKIPVGGSIFGTVLLGGGNQDSKPSSVVPEGTVVSGDTYVQADGNTDQANIPLTSTVHLSLSRSTDWAKSVRVLGVESQVQPTSTWKDYSTSTEQVANPANPYLGKDADATRIPVVARGTYVPASFTDANGVLVAENTTLSKDVRLVFPSATFKYTTTDANGSHLNAYGYEGVITIYVQAQAADGSSYMIALHELVEVHSDWYYDLSKFAVQESDCENGTICVTSNGYALQGFSTSTPVAAEPIIANGGNTNDEWLQNTCQVKDAKNENGKVSASVVFTASGAYTPLAGSTGLQFDPSVSPARFTESNGTDTNSYLFHSSTIGATYSDGSGEPVAIDLSGFSSEETATRAVAVDGDKITATSEPLTITFPYDGSVSDFTVQVTLGGEGGDETASCALVTKAVAPPVTPTPTPTVTPTPAQSETPTAAPTPAAATPEVLAHTGSDFSYLWLGLAVLLMGSGIVLVVWRVKLARK</sequence>
<evidence type="ECO:0000256" key="3">
    <source>
        <dbReference type="SAM" id="SignalP"/>
    </source>
</evidence>
<dbReference type="RefSeq" id="WP_348788457.1">
    <property type="nucleotide sequence ID" value="NZ_CP157390.1"/>
</dbReference>
<proteinExistence type="predicted"/>
<keyword evidence="3" id="KW-0732">Signal</keyword>
<keyword evidence="2" id="KW-0472">Membrane</keyword>
<feature type="chain" id="PRO_5043750355" description="Gram-positive cocci surface proteins LPxTG domain-containing protein" evidence="3">
    <location>
        <begin position="25"/>
        <end position="705"/>
    </location>
</feature>
<feature type="region of interest" description="Disordered" evidence="1">
    <location>
        <begin position="636"/>
        <end position="664"/>
    </location>
</feature>
<feature type="region of interest" description="Disordered" evidence="1">
    <location>
        <begin position="151"/>
        <end position="196"/>
    </location>
</feature>
<organism evidence="4">
    <name type="scientific">Leifsonia sp. NPDC080035</name>
    <dbReference type="NCBI Taxonomy" id="3143936"/>
    <lineage>
        <taxon>Bacteria</taxon>
        <taxon>Bacillati</taxon>
        <taxon>Actinomycetota</taxon>
        <taxon>Actinomycetes</taxon>
        <taxon>Micrococcales</taxon>
        <taxon>Microbacteriaceae</taxon>
        <taxon>Leifsonia</taxon>
    </lineage>
</organism>
<evidence type="ECO:0000313" key="4">
    <source>
        <dbReference type="EMBL" id="XBM48507.1"/>
    </source>
</evidence>
<evidence type="ECO:0008006" key="5">
    <source>
        <dbReference type="Google" id="ProtNLM"/>
    </source>
</evidence>
<protein>
    <recommendedName>
        <fullName evidence="5">Gram-positive cocci surface proteins LPxTG domain-containing protein</fullName>
    </recommendedName>
</protein>
<dbReference type="AlphaFoldDB" id="A0AAU7GCW7"/>
<keyword evidence="2" id="KW-1133">Transmembrane helix</keyword>
<feature type="compositionally biased region" description="Pro residues" evidence="1">
    <location>
        <begin position="637"/>
        <end position="647"/>
    </location>
</feature>
<gene>
    <name evidence="4" type="ORF">AAME72_01300</name>
</gene>
<feature type="transmembrane region" description="Helical" evidence="2">
    <location>
        <begin position="679"/>
        <end position="698"/>
    </location>
</feature>
<feature type="compositionally biased region" description="Low complexity" evidence="1">
    <location>
        <begin position="648"/>
        <end position="664"/>
    </location>
</feature>
<accession>A0AAU7GCW7</accession>
<reference evidence="4" key="1">
    <citation type="submission" date="2024-05" db="EMBL/GenBank/DDBJ databases">
        <title>The Natural Products Discovery Center: Release of the First 8490 Sequenced Strains for Exploring Actinobacteria Biosynthetic Diversity.</title>
        <authorList>
            <person name="Kalkreuter E."/>
            <person name="Kautsar S.A."/>
            <person name="Yang D."/>
            <person name="Bader C.D."/>
            <person name="Teijaro C.N."/>
            <person name="Fluegel L."/>
            <person name="Davis C.M."/>
            <person name="Simpson J.R."/>
            <person name="Lauterbach L."/>
            <person name="Steele A.D."/>
            <person name="Gui C."/>
            <person name="Meng S."/>
            <person name="Li G."/>
            <person name="Viehrig K."/>
            <person name="Ye F."/>
            <person name="Su P."/>
            <person name="Kiefer A.F."/>
            <person name="Nichols A."/>
            <person name="Cepeda A.J."/>
            <person name="Yan W."/>
            <person name="Fan B."/>
            <person name="Jiang Y."/>
            <person name="Adhikari A."/>
            <person name="Zheng C.-J."/>
            <person name="Schuster L."/>
            <person name="Cowan T.M."/>
            <person name="Smanski M.J."/>
            <person name="Chevrette M.G."/>
            <person name="de Carvalho L.P.S."/>
            <person name="Shen B."/>
        </authorList>
    </citation>
    <scope>NUCLEOTIDE SEQUENCE</scope>
    <source>
        <strain evidence="4">NPDC080035</strain>
    </source>
</reference>
<feature type="signal peptide" evidence="3">
    <location>
        <begin position="1"/>
        <end position="24"/>
    </location>
</feature>
<dbReference type="EMBL" id="CP157390">
    <property type="protein sequence ID" value="XBM48507.1"/>
    <property type="molecule type" value="Genomic_DNA"/>
</dbReference>
<evidence type="ECO:0000256" key="2">
    <source>
        <dbReference type="SAM" id="Phobius"/>
    </source>
</evidence>